<comment type="caution">
    <text evidence="2">The sequence shown here is derived from an EMBL/GenBank/DDBJ whole genome shotgun (WGS) entry which is preliminary data.</text>
</comment>
<evidence type="ECO:0000313" key="3">
    <source>
        <dbReference type="Proteomes" id="UP001558652"/>
    </source>
</evidence>
<feature type="compositionally biased region" description="Polar residues" evidence="1">
    <location>
        <begin position="92"/>
        <end position="108"/>
    </location>
</feature>
<evidence type="ECO:0000256" key="1">
    <source>
        <dbReference type="SAM" id="MobiDB-lite"/>
    </source>
</evidence>
<organism evidence="2 3">
    <name type="scientific">Ranatra chinensis</name>
    <dbReference type="NCBI Taxonomy" id="642074"/>
    <lineage>
        <taxon>Eukaryota</taxon>
        <taxon>Metazoa</taxon>
        <taxon>Ecdysozoa</taxon>
        <taxon>Arthropoda</taxon>
        <taxon>Hexapoda</taxon>
        <taxon>Insecta</taxon>
        <taxon>Pterygota</taxon>
        <taxon>Neoptera</taxon>
        <taxon>Paraneoptera</taxon>
        <taxon>Hemiptera</taxon>
        <taxon>Heteroptera</taxon>
        <taxon>Panheteroptera</taxon>
        <taxon>Nepomorpha</taxon>
        <taxon>Nepidae</taxon>
        <taxon>Ranatrinae</taxon>
        <taxon>Ranatra</taxon>
    </lineage>
</organism>
<accession>A0ABD0XXQ8</accession>
<sequence>MSKIRFRKGSEPGTKSESGGGVRTPVQTTLEKSGTQDSRKTPAIGTSRDVVWSSPLNEMEADVINSGGASAMGELSNISFRELTVDPGRGFATQSERNSMTQQISHRR</sequence>
<feature type="compositionally biased region" description="Polar residues" evidence="1">
    <location>
        <begin position="25"/>
        <end position="36"/>
    </location>
</feature>
<feature type="region of interest" description="Disordered" evidence="1">
    <location>
        <begin position="89"/>
        <end position="108"/>
    </location>
</feature>
<proteinExistence type="predicted"/>
<keyword evidence="3" id="KW-1185">Reference proteome</keyword>
<dbReference type="AlphaFoldDB" id="A0ABD0XXQ8"/>
<reference evidence="2 3" key="1">
    <citation type="submission" date="2024-07" db="EMBL/GenBank/DDBJ databases">
        <title>Chromosome-level genome assembly of the water stick insect Ranatra chinensis (Heteroptera: Nepidae).</title>
        <authorList>
            <person name="Liu X."/>
        </authorList>
    </citation>
    <scope>NUCLEOTIDE SEQUENCE [LARGE SCALE GENOMIC DNA]</scope>
    <source>
        <strain evidence="2">Cailab_2021Rc</strain>
        <tissue evidence="2">Muscle</tissue>
    </source>
</reference>
<protein>
    <submittedName>
        <fullName evidence="2">Uncharacterized protein</fullName>
    </submittedName>
</protein>
<feature type="region of interest" description="Disordered" evidence="1">
    <location>
        <begin position="1"/>
        <end position="51"/>
    </location>
</feature>
<dbReference type="Proteomes" id="UP001558652">
    <property type="component" value="Unassembled WGS sequence"/>
</dbReference>
<evidence type="ECO:0000313" key="2">
    <source>
        <dbReference type="EMBL" id="KAL1116047.1"/>
    </source>
</evidence>
<dbReference type="EMBL" id="JBFDAA010000018">
    <property type="protein sequence ID" value="KAL1116047.1"/>
    <property type="molecule type" value="Genomic_DNA"/>
</dbReference>
<gene>
    <name evidence="2" type="ORF">AAG570_005542</name>
</gene>
<name>A0ABD0XXQ8_9HEMI</name>